<dbReference type="NCBIfam" id="TIGR00486">
    <property type="entry name" value="YbgI_SA1388"/>
    <property type="match status" value="1"/>
</dbReference>
<dbReference type="Gene3D" id="3.40.1390.30">
    <property type="entry name" value="NIF3 (NGG1p interacting factor 3)-like"/>
    <property type="match status" value="1"/>
</dbReference>
<dbReference type="EMBL" id="QGDO01000003">
    <property type="protein sequence ID" value="PWJ41821.1"/>
    <property type="molecule type" value="Genomic_DNA"/>
</dbReference>
<dbReference type="Pfam" id="PF01784">
    <property type="entry name" value="DUF34_NIF3"/>
    <property type="match status" value="1"/>
</dbReference>
<dbReference type="PIRSF" id="PIRSF037489">
    <property type="entry name" value="UCP037489_NIF3_YqfO"/>
    <property type="match status" value="1"/>
</dbReference>
<sequence>MIVANITSHLEKIAPLAYQESYDNSGLITGSHNQEITGILVSLDCTEEIIDEAIQKGCNMIVAHHPIIFKGLKKLNGKDYVERTIIKAIKNDIAIYAIHTNLDNVVGGVSDHICERLGLQKRSILAPKGQLLAKLTTFVPQADKDKVLTALSDAGAGHIGNYQECSFQTNGVGTFKPNDKANPHIGENGKLEQVEETRIEVIFPSHIQSKVLRALQTAHPYEEVAYYLHQLENVNQEVGSGMVGSLENEMEPIEFLKYLKDKMELSCIRHTKLTDGKIKKVAVCGGAGSFLLHRAKAAGADIYITGDFKYHEFFDAEEQIIIADIGHYESEIFTKDILVSYVKEQAKDVFPVISCDTNTNPIQYFV</sequence>
<dbReference type="OrthoDB" id="9792792at2"/>
<dbReference type="PANTHER" id="PTHR13799">
    <property type="entry name" value="NGG1 INTERACTING FACTOR 3"/>
    <property type="match status" value="1"/>
</dbReference>
<comment type="similarity">
    <text evidence="1 5">Belongs to the GTP cyclohydrolase I type 2/NIF3 family.</text>
</comment>
<dbReference type="GO" id="GO:0046872">
    <property type="term" value="F:metal ion binding"/>
    <property type="evidence" value="ECO:0007669"/>
    <property type="project" value="UniProtKB-UniRule"/>
</dbReference>
<dbReference type="SUPFAM" id="SSF102705">
    <property type="entry name" value="NIF3 (NGG1p interacting factor 3)-like"/>
    <property type="match status" value="1"/>
</dbReference>
<evidence type="ECO:0000256" key="1">
    <source>
        <dbReference type="ARBA" id="ARBA00006964"/>
    </source>
</evidence>
<dbReference type="RefSeq" id="WP_109618181.1">
    <property type="nucleotide sequence ID" value="NZ_QGDO01000003.1"/>
</dbReference>
<name>A0A315Z8J6_SEDFL</name>
<dbReference type="InterPro" id="IPR002678">
    <property type="entry name" value="DUF34/NIF3"/>
</dbReference>
<gene>
    <name evidence="7" type="ORF">BC781_10371</name>
</gene>
<evidence type="ECO:0000256" key="4">
    <source>
        <dbReference type="ARBA" id="ARBA00022723"/>
    </source>
</evidence>
<evidence type="ECO:0000256" key="2">
    <source>
        <dbReference type="ARBA" id="ARBA00011643"/>
    </source>
</evidence>
<dbReference type="FunFam" id="3.40.1390.30:FF:000001">
    <property type="entry name" value="GTP cyclohydrolase 1 type 2"/>
    <property type="match status" value="1"/>
</dbReference>
<dbReference type="GO" id="GO:0005737">
    <property type="term" value="C:cytoplasm"/>
    <property type="evidence" value="ECO:0007669"/>
    <property type="project" value="TreeGrafter"/>
</dbReference>
<reference evidence="7 8" key="1">
    <citation type="submission" date="2018-03" db="EMBL/GenBank/DDBJ databases">
        <title>Genomic Encyclopedia of Archaeal and Bacterial Type Strains, Phase II (KMG-II): from individual species to whole genera.</title>
        <authorList>
            <person name="Goeker M."/>
        </authorList>
    </citation>
    <scope>NUCLEOTIDE SEQUENCE [LARGE SCALE GENOMIC DNA]</scope>
    <source>
        <strain evidence="7 8">DSM 28229</strain>
    </source>
</reference>
<dbReference type="FunFam" id="3.30.70.120:FF:000006">
    <property type="entry name" value="GTP cyclohydrolase 1 type 2 homolog"/>
    <property type="match status" value="1"/>
</dbReference>
<dbReference type="PANTHER" id="PTHR13799:SF14">
    <property type="entry name" value="GTP CYCLOHYDROLASE 1 TYPE 2 HOMOLOG"/>
    <property type="match status" value="1"/>
</dbReference>
<feature type="binding site" evidence="6">
    <location>
        <position position="65"/>
    </location>
    <ligand>
        <name>a divalent metal cation</name>
        <dbReference type="ChEBI" id="CHEBI:60240"/>
        <label>1</label>
    </ligand>
</feature>
<protein>
    <recommendedName>
        <fullName evidence="3 5">GTP cyclohydrolase 1 type 2 homolog</fullName>
    </recommendedName>
</protein>
<proteinExistence type="inferred from homology"/>
<feature type="binding site" evidence="6">
    <location>
        <position position="64"/>
    </location>
    <ligand>
        <name>a divalent metal cation</name>
        <dbReference type="ChEBI" id="CHEBI:60240"/>
        <label>2</label>
    </ligand>
</feature>
<evidence type="ECO:0000313" key="8">
    <source>
        <dbReference type="Proteomes" id="UP000245535"/>
    </source>
</evidence>
<keyword evidence="4 5" id="KW-0479">Metal-binding</keyword>
<feature type="binding site" evidence="6">
    <location>
        <position position="327"/>
    </location>
    <ligand>
        <name>a divalent metal cation</name>
        <dbReference type="ChEBI" id="CHEBI:60240"/>
        <label>1</label>
    </ligand>
</feature>
<feature type="binding site" evidence="6">
    <location>
        <position position="331"/>
    </location>
    <ligand>
        <name>a divalent metal cation</name>
        <dbReference type="ChEBI" id="CHEBI:60240"/>
        <label>1</label>
    </ligand>
</feature>
<dbReference type="InterPro" id="IPR017221">
    <property type="entry name" value="DUF34/NIF3_bac"/>
</dbReference>
<comment type="caution">
    <text evidence="7">The sequence shown here is derived from an EMBL/GenBank/DDBJ whole genome shotgun (WGS) entry which is preliminary data.</text>
</comment>
<evidence type="ECO:0000313" key="7">
    <source>
        <dbReference type="EMBL" id="PWJ41821.1"/>
    </source>
</evidence>
<evidence type="ECO:0000256" key="5">
    <source>
        <dbReference type="PIRNR" id="PIRNR037489"/>
    </source>
</evidence>
<comment type="subunit">
    <text evidence="2">Homohexamer.</text>
</comment>
<dbReference type="InterPro" id="IPR015867">
    <property type="entry name" value="N-reg_PII/ATP_PRibTrfase_C"/>
</dbReference>
<organism evidence="7 8">
    <name type="scientific">Sediminitomix flava</name>
    <dbReference type="NCBI Taxonomy" id="379075"/>
    <lineage>
        <taxon>Bacteria</taxon>
        <taxon>Pseudomonadati</taxon>
        <taxon>Bacteroidota</taxon>
        <taxon>Cytophagia</taxon>
        <taxon>Cytophagales</taxon>
        <taxon>Flammeovirgaceae</taxon>
        <taxon>Sediminitomix</taxon>
    </lineage>
</organism>
<evidence type="ECO:0000256" key="3">
    <source>
        <dbReference type="ARBA" id="ARBA00022112"/>
    </source>
</evidence>
<dbReference type="Gene3D" id="3.30.70.120">
    <property type="match status" value="1"/>
</dbReference>
<evidence type="ECO:0000256" key="6">
    <source>
        <dbReference type="PIRSR" id="PIRSR602678-1"/>
    </source>
</evidence>
<feature type="binding site" evidence="6">
    <location>
        <position position="103"/>
    </location>
    <ligand>
        <name>a divalent metal cation</name>
        <dbReference type="ChEBI" id="CHEBI:60240"/>
        <label>1</label>
    </ligand>
</feature>
<dbReference type="AlphaFoldDB" id="A0A315Z8J6"/>
<keyword evidence="8" id="KW-1185">Reference proteome</keyword>
<accession>A0A315Z8J6</accession>
<dbReference type="Proteomes" id="UP000245535">
    <property type="component" value="Unassembled WGS sequence"/>
</dbReference>
<dbReference type="InterPro" id="IPR036069">
    <property type="entry name" value="DUF34/NIF3_sf"/>
</dbReference>